<dbReference type="InterPro" id="IPR006439">
    <property type="entry name" value="HAD-SF_hydro_IA"/>
</dbReference>
<keyword evidence="2" id="KW-1185">Reference proteome</keyword>
<protein>
    <submittedName>
        <fullName evidence="1">HAD-like protein</fullName>
    </submittedName>
</protein>
<dbReference type="InterPro" id="IPR023214">
    <property type="entry name" value="HAD_sf"/>
</dbReference>
<dbReference type="PANTHER" id="PTHR18901:SF42">
    <property type="entry name" value="SUPERFAMILY HYDROLASE, PUTATIVE-RELATED"/>
    <property type="match status" value="1"/>
</dbReference>
<dbReference type="InterPro" id="IPR023198">
    <property type="entry name" value="PGP-like_dom2"/>
</dbReference>
<dbReference type="Gene3D" id="1.10.150.240">
    <property type="entry name" value="Putative phosphatase, domain 2"/>
    <property type="match status" value="1"/>
</dbReference>
<organism evidence="1 2">
    <name type="scientific">Apiospora arundinis</name>
    <dbReference type="NCBI Taxonomy" id="335852"/>
    <lineage>
        <taxon>Eukaryota</taxon>
        <taxon>Fungi</taxon>
        <taxon>Dikarya</taxon>
        <taxon>Ascomycota</taxon>
        <taxon>Pezizomycotina</taxon>
        <taxon>Sordariomycetes</taxon>
        <taxon>Xylariomycetidae</taxon>
        <taxon>Amphisphaeriales</taxon>
        <taxon>Apiosporaceae</taxon>
        <taxon>Apiospora</taxon>
    </lineage>
</organism>
<dbReference type="SUPFAM" id="SSF56784">
    <property type="entry name" value="HAD-like"/>
    <property type="match status" value="1"/>
</dbReference>
<evidence type="ECO:0000313" key="2">
    <source>
        <dbReference type="Proteomes" id="UP001390339"/>
    </source>
</evidence>
<name>A0ABR2IS99_9PEZI</name>
<dbReference type="InterPro" id="IPR036412">
    <property type="entry name" value="HAD-like_sf"/>
</dbReference>
<comment type="caution">
    <text evidence="1">The sequence shown here is derived from an EMBL/GenBank/DDBJ whole genome shotgun (WGS) entry which is preliminary data.</text>
</comment>
<dbReference type="Proteomes" id="UP001390339">
    <property type="component" value="Unassembled WGS sequence"/>
</dbReference>
<dbReference type="EMBL" id="JAPCWZ010000004">
    <property type="protein sequence ID" value="KAK8867368.1"/>
    <property type="molecule type" value="Genomic_DNA"/>
</dbReference>
<reference evidence="1 2" key="1">
    <citation type="journal article" date="2024" name="IMA Fungus">
        <title>Apiospora arundinis, a panoply of carbohydrate-active enzymes and secondary metabolites.</title>
        <authorList>
            <person name="Sorensen T."/>
            <person name="Petersen C."/>
            <person name="Muurmann A.T."/>
            <person name="Christiansen J.V."/>
            <person name="Brundto M.L."/>
            <person name="Overgaard C.K."/>
            <person name="Boysen A.T."/>
            <person name="Wollenberg R.D."/>
            <person name="Larsen T.O."/>
            <person name="Sorensen J.L."/>
            <person name="Nielsen K.L."/>
            <person name="Sondergaard T.E."/>
        </authorList>
    </citation>
    <scope>NUCLEOTIDE SEQUENCE [LARGE SCALE GENOMIC DNA]</scope>
    <source>
        <strain evidence="1 2">AAU 773</strain>
    </source>
</reference>
<sequence length="300" mass="32657">MAPPKPEFPAIRACIFDLDGLLINTEDIITTAINQLLDKYERPPMTRAVRAQLMGIANSSNGDVFHSWAQLPITREQWARESKEEFRRQFPQCAPLPGAEALLSNLSRASSCSSSSSSIATSSTGEQEDKNKIKLALASGTTAHNYSLKTSTSVETQKLLNFFPPDNRVLGDDPRLPGGGRGKPAPDIYQVALQSLNATLEAATGEEKESPILPSECLVFEDSVVGVEAGRRAGMRVIWVPHPDMAIEYRGKEKGVLAGRTGMVEIGDGEQLGAVDDGWAEMIRSLEHFDYARYGIHVAS</sequence>
<accession>A0ABR2IS99</accession>
<dbReference type="Gene3D" id="3.40.50.1000">
    <property type="entry name" value="HAD superfamily/HAD-like"/>
    <property type="match status" value="1"/>
</dbReference>
<dbReference type="NCBIfam" id="TIGR01509">
    <property type="entry name" value="HAD-SF-IA-v3"/>
    <property type="match status" value="1"/>
</dbReference>
<gene>
    <name evidence="1" type="ORF">PGQ11_005946</name>
</gene>
<evidence type="ECO:0000313" key="1">
    <source>
        <dbReference type="EMBL" id="KAK8867368.1"/>
    </source>
</evidence>
<proteinExistence type="predicted"/>
<dbReference type="PANTHER" id="PTHR18901">
    <property type="entry name" value="2-DEOXYGLUCOSE-6-PHOSPHATE PHOSPHATASE 2"/>
    <property type="match status" value="1"/>
</dbReference>
<dbReference type="Pfam" id="PF00702">
    <property type="entry name" value="Hydrolase"/>
    <property type="match status" value="1"/>
</dbReference>